<feature type="coiled-coil region" evidence="6">
    <location>
        <begin position="97"/>
        <end position="124"/>
    </location>
</feature>
<dbReference type="Pfam" id="PF00319">
    <property type="entry name" value="SRF-TF"/>
    <property type="match status" value="1"/>
</dbReference>
<dbReference type="InterPro" id="IPR002100">
    <property type="entry name" value="TF_MADSbox"/>
</dbReference>
<accession>A0A3S6K9H7</accession>
<dbReference type="PANTHER" id="PTHR11945:SF776">
    <property type="entry name" value="AGAMOUS-LIKE 50-RELATED"/>
    <property type="match status" value="1"/>
</dbReference>
<evidence type="ECO:0000256" key="4">
    <source>
        <dbReference type="ARBA" id="ARBA00023163"/>
    </source>
</evidence>
<dbReference type="GO" id="GO:0000978">
    <property type="term" value="F:RNA polymerase II cis-regulatory region sequence-specific DNA binding"/>
    <property type="evidence" value="ECO:0007669"/>
    <property type="project" value="TreeGrafter"/>
</dbReference>
<dbReference type="FunFam" id="3.40.1810.10:FF:000006">
    <property type="entry name" value="Agamous-like MADS-box protein AGL62"/>
    <property type="match status" value="1"/>
</dbReference>
<evidence type="ECO:0000256" key="6">
    <source>
        <dbReference type="SAM" id="Coils"/>
    </source>
</evidence>
<evidence type="ECO:0000256" key="5">
    <source>
        <dbReference type="ARBA" id="ARBA00023242"/>
    </source>
</evidence>
<dbReference type="GO" id="GO:0005634">
    <property type="term" value="C:nucleus"/>
    <property type="evidence" value="ECO:0007669"/>
    <property type="project" value="UniProtKB-SubCell"/>
</dbReference>
<dbReference type="InterPro" id="IPR033896">
    <property type="entry name" value="MEF2-like_N"/>
</dbReference>
<dbReference type="PANTHER" id="PTHR11945">
    <property type="entry name" value="MADS BOX PROTEIN"/>
    <property type="match status" value="1"/>
</dbReference>
<dbReference type="PRINTS" id="PR00404">
    <property type="entry name" value="MADSDOMAIN"/>
</dbReference>
<comment type="subcellular location">
    <subcellularLocation>
        <location evidence="1">Nucleus</location>
    </subcellularLocation>
</comment>
<keyword evidence="5" id="KW-0539">Nucleus</keyword>
<keyword evidence="6" id="KW-0175">Coiled coil</keyword>
<keyword evidence="2" id="KW-0805">Transcription regulation</keyword>
<dbReference type="PROSITE" id="PS50066">
    <property type="entry name" value="MADS_BOX_2"/>
    <property type="match status" value="1"/>
</dbReference>
<protein>
    <submittedName>
        <fullName evidence="8">MADS70</fullName>
    </submittedName>
</protein>
<evidence type="ECO:0000313" key="8">
    <source>
        <dbReference type="EMBL" id="ASZ79993.1"/>
    </source>
</evidence>
<keyword evidence="3" id="KW-0238">DNA-binding</keyword>
<evidence type="ECO:0000256" key="3">
    <source>
        <dbReference type="ARBA" id="ARBA00023125"/>
    </source>
</evidence>
<evidence type="ECO:0000256" key="2">
    <source>
        <dbReference type="ARBA" id="ARBA00023015"/>
    </source>
</evidence>
<evidence type="ECO:0000256" key="1">
    <source>
        <dbReference type="ARBA" id="ARBA00004123"/>
    </source>
</evidence>
<organism evidence="8">
    <name type="scientific">Bambusa oldhamii</name>
    <name type="common">Giant timber bamboo</name>
    <dbReference type="NCBI Taxonomy" id="58923"/>
    <lineage>
        <taxon>Eukaryota</taxon>
        <taxon>Viridiplantae</taxon>
        <taxon>Streptophyta</taxon>
        <taxon>Embryophyta</taxon>
        <taxon>Tracheophyta</taxon>
        <taxon>Spermatophyta</taxon>
        <taxon>Magnoliopsida</taxon>
        <taxon>Liliopsida</taxon>
        <taxon>Poales</taxon>
        <taxon>Poaceae</taxon>
        <taxon>BOP clade</taxon>
        <taxon>Bambusoideae</taxon>
        <taxon>Bambusodae</taxon>
        <taxon>Bambuseae</taxon>
        <taxon>Bambusinae</taxon>
        <taxon>Bambusa</taxon>
    </lineage>
</organism>
<sequence>MAKGKSTMGRQKIEIKPIESKEARQVCFSKRRPSVFKKASELSILCGAEVAVVVFSPGGNCFSFGHPSVNSVTDRFLAMGDHAMGVGSHGGGVVDTVHEMNRQLAELQQLMGAENQRKERVQEALERESGGRVMQWVSTDVRALGLDELEEFHKELAALQGMVNGKVYQVLQDAKHTKKPLQQSHMYTASASPFLSGGKSVTRPTPMSTTLHGSTYGLYEWLDVNSMFNGSQMVGGSDNFFNGQFGG</sequence>
<name>A0A3S6K9H7_BAMOL</name>
<reference evidence="8" key="1">
    <citation type="submission" date="2016-08" db="EMBL/GenBank/DDBJ databases">
        <title>Transcriptome of Bambusa mutipllex flowers.</title>
        <authorList>
            <person name="Lin C.-S."/>
            <person name="Yue J.-J."/>
            <person name="Hsiao H.C.-W."/>
            <person name="Yang L.-H."/>
            <person name="Yuan J.-L."/>
            <person name="Gu X.-P."/>
            <person name="Shih M.-C."/>
        </authorList>
    </citation>
    <scope>NUCLEOTIDE SEQUENCE</scope>
</reference>
<dbReference type="InterPro" id="IPR036879">
    <property type="entry name" value="TF_MADSbox_sf"/>
</dbReference>
<proteinExistence type="evidence at transcript level"/>
<dbReference type="GO" id="GO:0000981">
    <property type="term" value="F:DNA-binding transcription factor activity, RNA polymerase II-specific"/>
    <property type="evidence" value="ECO:0007669"/>
    <property type="project" value="TreeGrafter"/>
</dbReference>
<dbReference type="Gene3D" id="3.40.1810.10">
    <property type="entry name" value="Transcription factor, MADS-box"/>
    <property type="match status" value="1"/>
</dbReference>
<dbReference type="GO" id="GO:0045944">
    <property type="term" value="P:positive regulation of transcription by RNA polymerase II"/>
    <property type="evidence" value="ECO:0007669"/>
    <property type="project" value="InterPro"/>
</dbReference>
<dbReference type="EMBL" id="KX714656">
    <property type="protein sequence ID" value="ASZ79993.1"/>
    <property type="molecule type" value="mRNA"/>
</dbReference>
<dbReference type="SUPFAM" id="SSF55455">
    <property type="entry name" value="SRF-like"/>
    <property type="match status" value="1"/>
</dbReference>
<dbReference type="AlphaFoldDB" id="A0A3S6K9H7"/>
<dbReference type="GO" id="GO:0046983">
    <property type="term" value="F:protein dimerization activity"/>
    <property type="evidence" value="ECO:0007669"/>
    <property type="project" value="InterPro"/>
</dbReference>
<evidence type="ECO:0000259" key="7">
    <source>
        <dbReference type="PROSITE" id="PS50066"/>
    </source>
</evidence>
<keyword evidence="4" id="KW-0804">Transcription</keyword>
<dbReference type="SMART" id="SM00432">
    <property type="entry name" value="MADS"/>
    <property type="match status" value="1"/>
</dbReference>
<dbReference type="CDD" id="cd00265">
    <property type="entry name" value="MADS_MEF2_like"/>
    <property type="match status" value="1"/>
</dbReference>
<feature type="domain" description="MADS-box" evidence="7">
    <location>
        <begin position="8"/>
        <end position="68"/>
    </location>
</feature>